<dbReference type="PANTHER" id="PTHR44068">
    <property type="entry name" value="ZGC:194242"/>
    <property type="match status" value="1"/>
</dbReference>
<protein>
    <submittedName>
        <fullName evidence="2">Class I SAM-dependent methyltransferase</fullName>
        <ecNumber evidence="2">2.1.1.-</ecNumber>
    </submittedName>
</protein>
<dbReference type="EC" id="2.1.1.-" evidence="2"/>
<dbReference type="InterPro" id="IPR050447">
    <property type="entry name" value="Erg6_SMT_methyltransf"/>
</dbReference>
<dbReference type="Proteomes" id="UP001589609">
    <property type="component" value="Unassembled WGS sequence"/>
</dbReference>
<dbReference type="InterPro" id="IPR029063">
    <property type="entry name" value="SAM-dependent_MTases_sf"/>
</dbReference>
<organism evidence="2 3">
    <name type="scientific">Ectobacillus funiculus</name>
    <dbReference type="NCBI Taxonomy" id="137993"/>
    <lineage>
        <taxon>Bacteria</taxon>
        <taxon>Bacillati</taxon>
        <taxon>Bacillota</taxon>
        <taxon>Bacilli</taxon>
        <taxon>Bacillales</taxon>
        <taxon>Bacillaceae</taxon>
        <taxon>Ectobacillus</taxon>
    </lineage>
</organism>
<dbReference type="Gene3D" id="3.40.50.150">
    <property type="entry name" value="Vaccinia Virus protein VP39"/>
    <property type="match status" value="1"/>
</dbReference>
<dbReference type="GO" id="GO:0032259">
    <property type="term" value="P:methylation"/>
    <property type="evidence" value="ECO:0007669"/>
    <property type="project" value="UniProtKB-KW"/>
</dbReference>
<dbReference type="PANTHER" id="PTHR44068:SF11">
    <property type="entry name" value="GERANYL DIPHOSPHATE 2-C-METHYLTRANSFERASE"/>
    <property type="match status" value="1"/>
</dbReference>
<accession>A0ABV5WQA5</accession>
<evidence type="ECO:0000313" key="2">
    <source>
        <dbReference type="EMBL" id="MFB9762416.1"/>
    </source>
</evidence>
<dbReference type="Pfam" id="PF13649">
    <property type="entry name" value="Methyltransf_25"/>
    <property type="match status" value="1"/>
</dbReference>
<dbReference type="GO" id="GO:0008168">
    <property type="term" value="F:methyltransferase activity"/>
    <property type="evidence" value="ECO:0007669"/>
    <property type="project" value="UniProtKB-KW"/>
</dbReference>
<name>A0ABV5WQA5_9BACI</name>
<dbReference type="EMBL" id="JBHMAF010000196">
    <property type="protein sequence ID" value="MFB9762416.1"/>
    <property type="molecule type" value="Genomic_DNA"/>
</dbReference>
<gene>
    <name evidence="2" type="ORF">ACFFMS_29760</name>
</gene>
<dbReference type="SUPFAM" id="SSF53335">
    <property type="entry name" value="S-adenosyl-L-methionine-dependent methyltransferases"/>
    <property type="match status" value="1"/>
</dbReference>
<reference evidence="2 3" key="1">
    <citation type="submission" date="2024-09" db="EMBL/GenBank/DDBJ databases">
        <authorList>
            <person name="Sun Q."/>
            <person name="Mori K."/>
        </authorList>
    </citation>
    <scope>NUCLEOTIDE SEQUENCE [LARGE SCALE GENOMIC DNA]</scope>
    <source>
        <strain evidence="2 3">JCM 11201</strain>
    </source>
</reference>
<comment type="caution">
    <text evidence="2">The sequence shown here is derived from an EMBL/GenBank/DDBJ whole genome shotgun (WGS) entry which is preliminary data.</text>
</comment>
<sequence>MYSYIDLLALIGVGSAHPGGFALTKYLLQNIPVHSTACVLDAGCGTGRTAAYIAKTYGCSVTGIDSHPIMLQKAEKRMNKEGVTVKLVHGSVEEMPFASQSFSHVMSESVIAFTNINKTLRELRRVLQPEGTAVLLEMTVERPLSTQEKEDIASLYGTKEILTEEEWMKKLQEAGFSHAEIMGGGTINQQMHLYADLPDWDLSPKIEPSVYTVWAQHEAIIRTYGHLLGHRVFLCKP</sequence>
<dbReference type="CDD" id="cd02440">
    <property type="entry name" value="AdoMet_MTases"/>
    <property type="match status" value="1"/>
</dbReference>
<feature type="domain" description="Methyltransferase" evidence="1">
    <location>
        <begin position="39"/>
        <end position="131"/>
    </location>
</feature>
<dbReference type="InterPro" id="IPR041698">
    <property type="entry name" value="Methyltransf_25"/>
</dbReference>
<evidence type="ECO:0000313" key="3">
    <source>
        <dbReference type="Proteomes" id="UP001589609"/>
    </source>
</evidence>
<keyword evidence="2" id="KW-0489">Methyltransferase</keyword>
<keyword evidence="3" id="KW-1185">Reference proteome</keyword>
<proteinExistence type="predicted"/>
<dbReference type="RefSeq" id="WP_379952288.1">
    <property type="nucleotide sequence ID" value="NZ_JBHMAF010000196.1"/>
</dbReference>
<evidence type="ECO:0000259" key="1">
    <source>
        <dbReference type="Pfam" id="PF13649"/>
    </source>
</evidence>
<keyword evidence="2" id="KW-0808">Transferase</keyword>